<dbReference type="GO" id="GO:0003677">
    <property type="term" value="F:DNA binding"/>
    <property type="evidence" value="ECO:0007669"/>
    <property type="project" value="UniProtKB-KW"/>
</dbReference>
<dbReference type="SUPFAM" id="SSF64288">
    <property type="entry name" value="Chorismate lyase-like"/>
    <property type="match status" value="1"/>
</dbReference>
<keyword evidence="3" id="KW-0804">Transcription</keyword>
<protein>
    <submittedName>
        <fullName evidence="5">Transcriptional regulator</fullName>
    </submittedName>
</protein>
<comment type="caution">
    <text evidence="5">The sequence shown here is derived from an EMBL/GenBank/DDBJ whole genome shotgun (WGS) entry which is preliminary data.</text>
</comment>
<dbReference type="GO" id="GO:0003700">
    <property type="term" value="F:DNA-binding transcription factor activity"/>
    <property type="evidence" value="ECO:0007669"/>
    <property type="project" value="InterPro"/>
</dbReference>
<dbReference type="Gene3D" id="1.10.10.10">
    <property type="entry name" value="Winged helix-like DNA-binding domain superfamily/Winged helix DNA-binding domain"/>
    <property type="match status" value="1"/>
</dbReference>
<evidence type="ECO:0000256" key="2">
    <source>
        <dbReference type="ARBA" id="ARBA00023125"/>
    </source>
</evidence>
<keyword evidence="1" id="KW-0805">Transcription regulation</keyword>
<dbReference type="InterPro" id="IPR050679">
    <property type="entry name" value="Bact_HTH_transcr_reg"/>
</dbReference>
<dbReference type="RefSeq" id="WP_189533061.1">
    <property type="nucleotide sequence ID" value="NZ_BMYX01000007.1"/>
</dbReference>
<dbReference type="PROSITE" id="PS50949">
    <property type="entry name" value="HTH_GNTR"/>
    <property type="match status" value="1"/>
</dbReference>
<dbReference type="Pfam" id="PF07702">
    <property type="entry name" value="UTRA"/>
    <property type="match status" value="1"/>
</dbReference>
<keyword evidence="2" id="KW-0238">DNA-binding</keyword>
<dbReference type="CDD" id="cd07377">
    <property type="entry name" value="WHTH_GntR"/>
    <property type="match status" value="1"/>
</dbReference>
<dbReference type="EMBL" id="BMYX01000007">
    <property type="protein sequence ID" value="GGY13442.1"/>
    <property type="molecule type" value="Genomic_DNA"/>
</dbReference>
<keyword evidence="6" id="KW-1185">Reference proteome</keyword>
<dbReference type="AlphaFoldDB" id="A0A918P314"/>
<feature type="domain" description="HTH gntR-type" evidence="4">
    <location>
        <begin position="16"/>
        <end position="84"/>
    </location>
</feature>
<reference evidence="5" key="2">
    <citation type="submission" date="2020-09" db="EMBL/GenBank/DDBJ databases">
        <authorList>
            <person name="Sun Q."/>
            <person name="Kim S."/>
        </authorList>
    </citation>
    <scope>NUCLEOTIDE SEQUENCE</scope>
    <source>
        <strain evidence="5">KCTC 32182</strain>
    </source>
</reference>
<dbReference type="Gene3D" id="3.40.1410.10">
    <property type="entry name" value="Chorismate lyase-like"/>
    <property type="match status" value="1"/>
</dbReference>
<gene>
    <name evidence="5" type="ORF">GCM10011289_15940</name>
</gene>
<organism evidence="5 6">
    <name type="scientific">Paludibacterium paludis</name>
    <dbReference type="NCBI Taxonomy" id="1225769"/>
    <lineage>
        <taxon>Bacteria</taxon>
        <taxon>Pseudomonadati</taxon>
        <taxon>Pseudomonadota</taxon>
        <taxon>Betaproteobacteria</taxon>
        <taxon>Neisseriales</taxon>
        <taxon>Chromobacteriaceae</taxon>
        <taxon>Paludibacterium</taxon>
    </lineage>
</organism>
<dbReference type="GO" id="GO:0045892">
    <property type="term" value="P:negative regulation of DNA-templated transcription"/>
    <property type="evidence" value="ECO:0007669"/>
    <property type="project" value="TreeGrafter"/>
</dbReference>
<dbReference type="PANTHER" id="PTHR44846:SF1">
    <property type="entry name" value="MANNOSYL-D-GLYCERATE TRANSPORT_METABOLISM SYSTEM REPRESSOR MNGR-RELATED"/>
    <property type="match status" value="1"/>
</dbReference>
<dbReference type="InterPro" id="IPR000524">
    <property type="entry name" value="Tscrpt_reg_HTH_GntR"/>
</dbReference>
<dbReference type="InterPro" id="IPR036388">
    <property type="entry name" value="WH-like_DNA-bd_sf"/>
</dbReference>
<proteinExistence type="predicted"/>
<evidence type="ECO:0000313" key="6">
    <source>
        <dbReference type="Proteomes" id="UP000645257"/>
    </source>
</evidence>
<accession>A0A918P314</accession>
<evidence type="ECO:0000256" key="1">
    <source>
        <dbReference type="ARBA" id="ARBA00023015"/>
    </source>
</evidence>
<name>A0A918P314_9NEIS</name>
<dbReference type="InterPro" id="IPR028978">
    <property type="entry name" value="Chorismate_lyase_/UTRA_dom_sf"/>
</dbReference>
<dbReference type="SMART" id="SM00866">
    <property type="entry name" value="UTRA"/>
    <property type="match status" value="1"/>
</dbReference>
<reference evidence="5" key="1">
    <citation type="journal article" date="2014" name="Int. J. Syst. Evol. Microbiol.">
        <title>Complete genome sequence of Corynebacterium casei LMG S-19264T (=DSM 44701T), isolated from a smear-ripened cheese.</title>
        <authorList>
            <consortium name="US DOE Joint Genome Institute (JGI-PGF)"/>
            <person name="Walter F."/>
            <person name="Albersmeier A."/>
            <person name="Kalinowski J."/>
            <person name="Ruckert C."/>
        </authorList>
    </citation>
    <scope>NUCLEOTIDE SEQUENCE</scope>
    <source>
        <strain evidence="5">KCTC 32182</strain>
    </source>
</reference>
<dbReference type="SUPFAM" id="SSF46785">
    <property type="entry name" value="Winged helix' DNA-binding domain"/>
    <property type="match status" value="1"/>
</dbReference>
<dbReference type="InterPro" id="IPR036390">
    <property type="entry name" value="WH_DNA-bd_sf"/>
</dbReference>
<dbReference type="Pfam" id="PF00392">
    <property type="entry name" value="GntR"/>
    <property type="match status" value="1"/>
</dbReference>
<dbReference type="PANTHER" id="PTHR44846">
    <property type="entry name" value="MANNOSYL-D-GLYCERATE TRANSPORT/METABOLISM SYSTEM REPRESSOR MNGR-RELATED"/>
    <property type="match status" value="1"/>
</dbReference>
<dbReference type="InterPro" id="IPR011663">
    <property type="entry name" value="UTRA"/>
</dbReference>
<dbReference type="SMART" id="SM00345">
    <property type="entry name" value="HTH_GNTR"/>
    <property type="match status" value="1"/>
</dbReference>
<sequence length="246" mass="27523">MDDRWHALKPDEGQSTPLYLQLAQKLATAINAGWWRADEALPSERTVSEELGISRVTARKAFDVLIEQGLVRRRHGSGTFITPRTEQPMSRLTGFTELLRQRGFEPSSVWLERTIAVPTHEEVIKLGLSPSAQVVRLKRQRLADGVVMAIEQSTLPASYLPDPNAIGSSLYAHLDQLGHSVVRALQHIRAVNASEEIAALSGIRAGEALLLITRLGYTADNVLIELTDTWCRNDYYDFVAELKRWV</sequence>
<dbReference type="Proteomes" id="UP000645257">
    <property type="component" value="Unassembled WGS sequence"/>
</dbReference>
<dbReference type="PRINTS" id="PR00035">
    <property type="entry name" value="HTHGNTR"/>
</dbReference>
<evidence type="ECO:0000259" key="4">
    <source>
        <dbReference type="PROSITE" id="PS50949"/>
    </source>
</evidence>
<evidence type="ECO:0000313" key="5">
    <source>
        <dbReference type="EMBL" id="GGY13442.1"/>
    </source>
</evidence>
<evidence type="ECO:0000256" key="3">
    <source>
        <dbReference type="ARBA" id="ARBA00023163"/>
    </source>
</evidence>